<dbReference type="AlphaFoldDB" id="A0A091SZ25"/>
<feature type="domain" description="F-BAR" evidence="11">
    <location>
        <begin position="179"/>
        <end position="384"/>
    </location>
</feature>
<organism evidence="12 13">
    <name type="scientific">Pelecanus crispus</name>
    <name type="common">Dalmatian pelican</name>
    <dbReference type="NCBI Taxonomy" id="36300"/>
    <lineage>
        <taxon>Eukaryota</taxon>
        <taxon>Metazoa</taxon>
        <taxon>Chordata</taxon>
        <taxon>Craniata</taxon>
        <taxon>Vertebrata</taxon>
        <taxon>Euteleostomi</taxon>
        <taxon>Archelosauria</taxon>
        <taxon>Archosauria</taxon>
        <taxon>Dinosauria</taxon>
        <taxon>Saurischia</taxon>
        <taxon>Theropoda</taxon>
        <taxon>Coelurosauria</taxon>
        <taxon>Aves</taxon>
        <taxon>Neognathae</taxon>
        <taxon>Neoaves</taxon>
        <taxon>Aequornithes</taxon>
        <taxon>Pelecaniformes</taxon>
        <taxon>Pelecanidae</taxon>
        <taxon>Pelecanus</taxon>
    </lineage>
</organism>
<dbReference type="SMART" id="SM00109">
    <property type="entry name" value="C1"/>
    <property type="match status" value="1"/>
</dbReference>
<evidence type="ECO:0000256" key="1">
    <source>
        <dbReference type="ARBA" id="ARBA00022468"/>
    </source>
</evidence>
<keyword evidence="3" id="KW-0863">Zinc-finger</keyword>
<dbReference type="Pfam" id="PF00620">
    <property type="entry name" value="RhoGAP"/>
    <property type="match status" value="1"/>
</dbReference>
<proteinExistence type="predicted"/>
<reference evidence="12 13" key="1">
    <citation type="submission" date="2014-04" db="EMBL/GenBank/DDBJ databases">
        <title>Genome evolution of avian class.</title>
        <authorList>
            <person name="Zhang G."/>
            <person name="Li C."/>
        </authorList>
    </citation>
    <scope>NUCLEOTIDE SEQUENCE [LARGE SCALE GENOMIC DNA]</scope>
    <source>
        <strain evidence="12">BGI_N334</strain>
    </source>
</reference>
<evidence type="ECO:0000259" key="11">
    <source>
        <dbReference type="PROSITE" id="PS51741"/>
    </source>
</evidence>
<dbReference type="PROSITE" id="PS51741">
    <property type="entry name" value="F_BAR"/>
    <property type="match status" value="1"/>
</dbReference>
<dbReference type="CDD" id="cd20816">
    <property type="entry name" value="C1_GMIP-like"/>
    <property type="match status" value="1"/>
</dbReference>
<dbReference type="EMBL" id="KK491386">
    <property type="protein sequence ID" value="KFQ63588.1"/>
    <property type="molecule type" value="Genomic_DNA"/>
</dbReference>
<keyword evidence="5 6" id="KW-0175">Coiled coil</keyword>
<dbReference type="GO" id="GO:0016020">
    <property type="term" value="C:membrane"/>
    <property type="evidence" value="ECO:0007669"/>
    <property type="project" value="TreeGrafter"/>
</dbReference>
<evidence type="ECO:0000256" key="5">
    <source>
        <dbReference type="ARBA" id="ARBA00023054"/>
    </source>
</evidence>
<dbReference type="GO" id="GO:0008270">
    <property type="term" value="F:zinc ion binding"/>
    <property type="evidence" value="ECO:0007669"/>
    <property type="project" value="UniProtKB-KW"/>
</dbReference>
<evidence type="ECO:0000256" key="3">
    <source>
        <dbReference type="ARBA" id="ARBA00022771"/>
    </source>
</evidence>
<feature type="compositionally biased region" description="Polar residues" evidence="8">
    <location>
        <begin position="466"/>
        <end position="479"/>
    </location>
</feature>
<feature type="coiled-coil region" evidence="7">
    <location>
        <begin position="226"/>
        <end position="260"/>
    </location>
</feature>
<dbReference type="SUPFAM" id="SSF48350">
    <property type="entry name" value="GTPase activation domain, GAP"/>
    <property type="match status" value="1"/>
</dbReference>
<gene>
    <name evidence="12" type="ORF">N334_01758</name>
</gene>
<dbReference type="InterPro" id="IPR027267">
    <property type="entry name" value="AH/BAR_dom_sf"/>
</dbReference>
<dbReference type="InterPro" id="IPR057028">
    <property type="entry name" value="RHG29_45_N"/>
</dbReference>
<dbReference type="InterPro" id="IPR031160">
    <property type="entry name" value="F_BAR_dom"/>
</dbReference>
<dbReference type="Gene3D" id="3.30.60.20">
    <property type="match status" value="1"/>
</dbReference>
<keyword evidence="1" id="KW-0343">GTPase activation</keyword>
<keyword evidence="13" id="KW-1185">Reference proteome</keyword>
<dbReference type="GO" id="GO:0007165">
    <property type="term" value="P:signal transduction"/>
    <property type="evidence" value="ECO:0007669"/>
    <property type="project" value="InterPro"/>
</dbReference>
<dbReference type="InterPro" id="IPR000198">
    <property type="entry name" value="RhoGAP_dom"/>
</dbReference>
<dbReference type="PANTHER" id="PTHR15228">
    <property type="entry name" value="SPERMATHECAL PHYSIOLOGY VARIANT"/>
    <property type="match status" value="1"/>
</dbReference>
<feature type="domain" description="Rho-GAP" evidence="10">
    <location>
        <begin position="601"/>
        <end position="680"/>
    </location>
</feature>
<feature type="non-terminal residue" evidence="12">
    <location>
        <position position="680"/>
    </location>
</feature>
<evidence type="ECO:0000256" key="7">
    <source>
        <dbReference type="SAM" id="Coils"/>
    </source>
</evidence>
<dbReference type="Gene3D" id="1.10.555.10">
    <property type="entry name" value="Rho GTPase activation protein"/>
    <property type="match status" value="1"/>
</dbReference>
<dbReference type="PROSITE" id="PS50238">
    <property type="entry name" value="RHOGAP"/>
    <property type="match status" value="1"/>
</dbReference>
<dbReference type="PANTHER" id="PTHR15228:SF18">
    <property type="entry name" value="RHO GTPASE-ACTIVATING PROTEIN 45"/>
    <property type="match status" value="1"/>
</dbReference>
<feature type="non-terminal residue" evidence="12">
    <location>
        <position position="1"/>
    </location>
</feature>
<feature type="compositionally biased region" description="Polar residues" evidence="8">
    <location>
        <begin position="412"/>
        <end position="422"/>
    </location>
</feature>
<dbReference type="Pfam" id="PF24235">
    <property type="entry name" value="RHG29_45_N"/>
    <property type="match status" value="1"/>
</dbReference>
<evidence type="ECO:0000256" key="8">
    <source>
        <dbReference type="SAM" id="MobiDB-lite"/>
    </source>
</evidence>
<feature type="coiled-coil region" evidence="7">
    <location>
        <begin position="287"/>
        <end position="332"/>
    </location>
</feature>
<evidence type="ECO:0000256" key="2">
    <source>
        <dbReference type="ARBA" id="ARBA00022723"/>
    </source>
</evidence>
<evidence type="ECO:0000259" key="9">
    <source>
        <dbReference type="PROSITE" id="PS50081"/>
    </source>
</evidence>
<feature type="domain" description="Phorbol-ester/DAG-type" evidence="9">
    <location>
        <begin position="542"/>
        <end position="587"/>
    </location>
</feature>
<dbReference type="SUPFAM" id="SSF57889">
    <property type="entry name" value="Cysteine-rich domain"/>
    <property type="match status" value="1"/>
</dbReference>
<accession>A0A091SZ25</accession>
<dbReference type="PROSITE" id="PS50081">
    <property type="entry name" value="ZF_DAG_PE_2"/>
    <property type="match status" value="1"/>
</dbReference>
<dbReference type="Pfam" id="PF22699">
    <property type="entry name" value="GMIP-like_FCH"/>
    <property type="match status" value="1"/>
</dbReference>
<evidence type="ECO:0000313" key="12">
    <source>
        <dbReference type="EMBL" id="KFQ63588.1"/>
    </source>
</evidence>
<dbReference type="SUPFAM" id="SSF103657">
    <property type="entry name" value="BAR/IMD domain-like"/>
    <property type="match status" value="1"/>
</dbReference>
<evidence type="ECO:0000256" key="6">
    <source>
        <dbReference type="PROSITE-ProRule" id="PRU01077"/>
    </source>
</evidence>
<evidence type="ECO:0000256" key="4">
    <source>
        <dbReference type="ARBA" id="ARBA00022833"/>
    </source>
</evidence>
<dbReference type="GO" id="GO:0005096">
    <property type="term" value="F:GTPase activator activity"/>
    <property type="evidence" value="ECO:0007669"/>
    <property type="project" value="UniProtKB-KW"/>
</dbReference>
<keyword evidence="4" id="KW-0862">Zinc</keyword>
<name>A0A091SZ25_PELCR</name>
<dbReference type="InterPro" id="IPR051025">
    <property type="entry name" value="RhoGAP"/>
</dbReference>
<evidence type="ECO:0000259" key="10">
    <source>
        <dbReference type="PROSITE" id="PS50238"/>
    </source>
</evidence>
<dbReference type="InterPro" id="IPR008936">
    <property type="entry name" value="Rho_GTPase_activation_prot"/>
</dbReference>
<feature type="region of interest" description="Disordered" evidence="8">
    <location>
        <begin position="412"/>
        <end position="511"/>
    </location>
</feature>
<evidence type="ECO:0000313" key="13">
    <source>
        <dbReference type="Proteomes" id="UP000054150"/>
    </source>
</evidence>
<dbReference type="Proteomes" id="UP000054150">
    <property type="component" value="Unassembled WGS sequence"/>
</dbReference>
<dbReference type="Gene3D" id="1.20.1270.60">
    <property type="entry name" value="Arfaptin homology (AH) domain/BAR domain"/>
    <property type="match status" value="1"/>
</dbReference>
<dbReference type="PROSITE" id="PS00479">
    <property type="entry name" value="ZF_DAG_PE_1"/>
    <property type="match status" value="1"/>
</dbReference>
<dbReference type="InterPro" id="IPR054713">
    <property type="entry name" value="GMIP/FCHO2-like_FCH"/>
</dbReference>
<dbReference type="GO" id="GO:0051056">
    <property type="term" value="P:regulation of small GTPase mediated signal transduction"/>
    <property type="evidence" value="ECO:0007669"/>
    <property type="project" value="UniProtKB-ARBA"/>
</dbReference>
<protein>
    <submittedName>
        <fullName evidence="12">Minor histocompatibility protein HA-1</fullName>
    </submittedName>
</protein>
<sequence length="680" mass="75734">DPKELQRPLAHECLGETLRILRQVINKYPLLNTLETLTAAGTLISKVKGFHYESNNETDKREFEKAVETIAVSFSSTVSEFLMGEVDSSTILSIPPSDQNQTMESLYGGIPGPGGDGMPSGMESYDTGKQADSGCRVWGAKLSLLLFFPERSTEDASPLVHAAVLGLRVACVLVSQTNMPFLSIYLLALEQDMEHGTSVLQAANTLQHQTFLQPLTVRRLEHEKRRKEIKEQWHRAQRKLQEAEVNLRKAKQIYMQRSEEHDKAKYMAVKAEEEQQNTASSITTKTLDKKRRLEEEAKNKAEEAMATYRTCVADANTQKQELEDTKVNSLRQIHEVIKQSDQVIKTIMHMQTAPLPVNFQTLCESSKLYDPGQQYASHVKQLQRGDEPDIHHSLFSSFLPARSPFTRTRKGSFNANDFSMNAGSDGAGLPKDGTVSEGGAGAKEQQSGAVAAERRGGRGHQVHKSWPTSISEADSSLDSNAGEFSHKLQRLSSNGTMSSSEELEEKDENATPFEQSINGITPEMTAPTGPFRNVGLSKAAQTHRLRKLRTPSKCRECNSYVYFQGAECEECYLACHKKCLETLAIQCGHKKLQGKLQLFGQDFTKASQSSSDGIPFIIKKCVSEIEKRALKTKGIYRVNGVKTRVEKLCQAFENGKELVELSQASPHDISNVLKLYLRQV</sequence>
<dbReference type="InterPro" id="IPR046349">
    <property type="entry name" value="C1-like_sf"/>
</dbReference>
<dbReference type="InterPro" id="IPR002219">
    <property type="entry name" value="PKC_DAG/PE"/>
</dbReference>
<keyword evidence="2" id="KW-0479">Metal-binding</keyword>
<dbReference type="Pfam" id="PF00130">
    <property type="entry name" value="C1_1"/>
    <property type="match status" value="1"/>
</dbReference>
<feature type="compositionally biased region" description="Polar residues" evidence="8">
    <location>
        <begin position="490"/>
        <end position="500"/>
    </location>
</feature>